<evidence type="ECO:0000313" key="5">
    <source>
        <dbReference type="EMBL" id="GAK35972.1"/>
    </source>
</evidence>
<accession>A0A069D0L3</accession>
<evidence type="ECO:0000259" key="4">
    <source>
        <dbReference type="PROSITE" id="PS01124"/>
    </source>
</evidence>
<sequence length="244" mass="28686">MIFILKGELLVNSDEYPGTNLKKGDFILQAINSKIELLALTDVEYIVFWFNKLPVVCEERYHEIITNSEAPITYSALKINDKLTRLLTQITEYLEEHNPCDQIINLKSQELVFVITCYYPIHQLKAFFYPISKYIEHFHVFVMQNYHKVKTVEEFAHLGGYSTTTFRRLFKNMYGEPVYEWILNQKKKAILDELQNTNQKVGEVSKNYGFDSLSHFAHFCKSSFGYSPRELRTRTAQGEKIQIR</sequence>
<dbReference type="PANTHER" id="PTHR47504">
    <property type="entry name" value="RIGHT ORIGIN-BINDING PROTEIN"/>
    <property type="match status" value="1"/>
</dbReference>
<keyword evidence="2" id="KW-0238">DNA-binding</keyword>
<organism evidence="5 6">
    <name type="scientific">Bacteroides graminisolvens DSM 19988 = JCM 15093</name>
    <dbReference type="NCBI Taxonomy" id="1121097"/>
    <lineage>
        <taxon>Bacteria</taxon>
        <taxon>Pseudomonadati</taxon>
        <taxon>Bacteroidota</taxon>
        <taxon>Bacteroidia</taxon>
        <taxon>Bacteroidales</taxon>
        <taxon>Bacteroidaceae</taxon>
        <taxon>Bacteroides</taxon>
    </lineage>
</organism>
<gene>
    <name evidence="5" type="ORF">JCM15093_1105</name>
</gene>
<keyword evidence="6" id="KW-1185">Reference proteome</keyword>
<dbReference type="InterPro" id="IPR009057">
    <property type="entry name" value="Homeodomain-like_sf"/>
</dbReference>
<dbReference type="InterPro" id="IPR018060">
    <property type="entry name" value="HTH_AraC"/>
</dbReference>
<dbReference type="eggNOG" id="COG2207">
    <property type="taxonomic scope" value="Bacteria"/>
</dbReference>
<dbReference type="GO" id="GO:0043565">
    <property type="term" value="F:sequence-specific DNA binding"/>
    <property type="evidence" value="ECO:0007669"/>
    <property type="project" value="InterPro"/>
</dbReference>
<dbReference type="SUPFAM" id="SSF46689">
    <property type="entry name" value="Homeodomain-like"/>
    <property type="match status" value="2"/>
</dbReference>
<dbReference type="AlphaFoldDB" id="A0A069D0L3"/>
<feature type="domain" description="HTH araC/xylS-type" evidence="4">
    <location>
        <begin position="136"/>
        <end position="234"/>
    </location>
</feature>
<reference evidence="5 6" key="1">
    <citation type="journal article" date="2015" name="Microbes Environ.">
        <title>Distribution and evolution of nitrogen fixation genes in the phylum bacteroidetes.</title>
        <authorList>
            <person name="Inoue J."/>
            <person name="Oshima K."/>
            <person name="Suda W."/>
            <person name="Sakamoto M."/>
            <person name="Iino T."/>
            <person name="Noda S."/>
            <person name="Hongoh Y."/>
            <person name="Hattori M."/>
            <person name="Ohkuma M."/>
        </authorList>
    </citation>
    <scope>NUCLEOTIDE SEQUENCE [LARGE SCALE GENOMIC DNA]</scope>
    <source>
        <strain evidence="5 6">JCM 15093</strain>
    </source>
</reference>
<dbReference type="InterPro" id="IPR050959">
    <property type="entry name" value="MarA-like"/>
</dbReference>
<dbReference type="GO" id="GO:0003700">
    <property type="term" value="F:DNA-binding transcription factor activity"/>
    <property type="evidence" value="ECO:0007669"/>
    <property type="project" value="InterPro"/>
</dbReference>
<keyword evidence="3" id="KW-0804">Transcription</keyword>
<dbReference type="PROSITE" id="PS01124">
    <property type="entry name" value="HTH_ARAC_FAMILY_2"/>
    <property type="match status" value="1"/>
</dbReference>
<dbReference type="EMBL" id="BAJS01000004">
    <property type="protein sequence ID" value="GAK35972.1"/>
    <property type="molecule type" value="Genomic_DNA"/>
</dbReference>
<evidence type="ECO:0000256" key="2">
    <source>
        <dbReference type="ARBA" id="ARBA00023125"/>
    </source>
</evidence>
<dbReference type="SMART" id="SM00342">
    <property type="entry name" value="HTH_ARAC"/>
    <property type="match status" value="1"/>
</dbReference>
<evidence type="ECO:0000313" key="6">
    <source>
        <dbReference type="Proteomes" id="UP000027601"/>
    </source>
</evidence>
<dbReference type="Proteomes" id="UP000027601">
    <property type="component" value="Unassembled WGS sequence"/>
</dbReference>
<dbReference type="Pfam" id="PF12833">
    <property type="entry name" value="HTH_18"/>
    <property type="match status" value="1"/>
</dbReference>
<evidence type="ECO:0000256" key="3">
    <source>
        <dbReference type="ARBA" id="ARBA00023163"/>
    </source>
</evidence>
<dbReference type="PANTHER" id="PTHR47504:SF5">
    <property type="entry name" value="RIGHT ORIGIN-BINDING PROTEIN"/>
    <property type="match status" value="1"/>
</dbReference>
<evidence type="ECO:0000256" key="1">
    <source>
        <dbReference type="ARBA" id="ARBA00023015"/>
    </source>
</evidence>
<dbReference type="Gene3D" id="1.10.10.60">
    <property type="entry name" value="Homeodomain-like"/>
    <property type="match status" value="1"/>
</dbReference>
<comment type="caution">
    <text evidence="5">The sequence shown here is derived from an EMBL/GenBank/DDBJ whole genome shotgun (WGS) entry which is preliminary data.</text>
</comment>
<keyword evidence="1" id="KW-0805">Transcription regulation</keyword>
<proteinExistence type="predicted"/>
<dbReference type="STRING" id="1121097.GCA_000428125_00112"/>
<name>A0A069D0L3_9BACE</name>
<protein>
    <submittedName>
        <fullName evidence="5">Transcriptional regulator, AraC family</fullName>
    </submittedName>
</protein>